<accession>A0A852TYK3</accession>
<protein>
    <submittedName>
        <fullName evidence="2">Uncharacterized protein</fullName>
    </submittedName>
</protein>
<comment type="caution">
    <text evidence="2">The sequence shown here is derived from an EMBL/GenBank/DDBJ whole genome shotgun (WGS) entry which is preliminary data.</text>
</comment>
<keyword evidence="3" id="KW-1185">Reference proteome</keyword>
<proteinExistence type="predicted"/>
<dbReference type="EMBL" id="JACCCC010000001">
    <property type="protein sequence ID" value="NYE48072.1"/>
    <property type="molecule type" value="Genomic_DNA"/>
</dbReference>
<evidence type="ECO:0000256" key="1">
    <source>
        <dbReference type="SAM" id="MobiDB-lite"/>
    </source>
</evidence>
<dbReference type="AlphaFoldDB" id="A0A852TYK3"/>
<name>A0A852TYK3_9ACTN</name>
<dbReference type="Gene3D" id="1.10.10.60">
    <property type="entry name" value="Homeodomain-like"/>
    <property type="match status" value="1"/>
</dbReference>
<evidence type="ECO:0000313" key="2">
    <source>
        <dbReference type="EMBL" id="NYE48072.1"/>
    </source>
</evidence>
<dbReference type="RefSeq" id="WP_179643923.1">
    <property type="nucleotide sequence ID" value="NZ_BAAAYY010000016.1"/>
</dbReference>
<evidence type="ECO:0000313" key="3">
    <source>
        <dbReference type="Proteomes" id="UP000589036"/>
    </source>
</evidence>
<gene>
    <name evidence="2" type="ORF">HDA32_003192</name>
</gene>
<feature type="region of interest" description="Disordered" evidence="1">
    <location>
        <begin position="47"/>
        <end position="73"/>
    </location>
</feature>
<sequence>MRRIEIDPDELRRLYTIEGWSGPRIAMKYQAPKTTIYRHLDAIGIPRRRRKARPPLPRRDRSKNYWPGTRNSY</sequence>
<organism evidence="2 3">
    <name type="scientific">Spinactinospora alkalitolerans</name>
    <dbReference type="NCBI Taxonomy" id="687207"/>
    <lineage>
        <taxon>Bacteria</taxon>
        <taxon>Bacillati</taxon>
        <taxon>Actinomycetota</taxon>
        <taxon>Actinomycetes</taxon>
        <taxon>Streptosporangiales</taxon>
        <taxon>Nocardiopsidaceae</taxon>
        <taxon>Spinactinospora</taxon>
    </lineage>
</organism>
<dbReference type="Proteomes" id="UP000589036">
    <property type="component" value="Unassembled WGS sequence"/>
</dbReference>
<reference evidence="2 3" key="1">
    <citation type="submission" date="2020-07" db="EMBL/GenBank/DDBJ databases">
        <title>Sequencing the genomes of 1000 actinobacteria strains.</title>
        <authorList>
            <person name="Klenk H.-P."/>
        </authorList>
    </citation>
    <scope>NUCLEOTIDE SEQUENCE [LARGE SCALE GENOMIC DNA]</scope>
    <source>
        <strain evidence="2 3">CXB654</strain>
    </source>
</reference>